<dbReference type="GO" id="GO:0015729">
    <property type="term" value="P:oxaloacetate transport"/>
    <property type="evidence" value="ECO:0007669"/>
    <property type="project" value="TreeGrafter"/>
</dbReference>
<name>A0A553RNU6_9TELE</name>
<evidence type="ECO:0000256" key="1">
    <source>
        <dbReference type="ARBA" id="ARBA00004141"/>
    </source>
</evidence>
<evidence type="ECO:0000256" key="3">
    <source>
        <dbReference type="ARBA" id="ARBA00022989"/>
    </source>
</evidence>
<keyword evidence="3 5" id="KW-1133">Transmembrane helix</keyword>
<dbReference type="Proteomes" id="UP000316079">
    <property type="component" value="Unassembled WGS sequence"/>
</dbReference>
<comment type="caution">
    <text evidence="6">The sequence shown here is derived from an EMBL/GenBank/DDBJ whole genome shotgun (WGS) entry which is preliminary data.</text>
</comment>
<keyword evidence="4 5" id="KW-0472">Membrane</keyword>
<dbReference type="GO" id="GO:0015741">
    <property type="term" value="P:fumarate transport"/>
    <property type="evidence" value="ECO:0007669"/>
    <property type="project" value="TreeGrafter"/>
</dbReference>
<sequence>MSTQVACCAYVVALMAVYWCTEVLPLAVTALLPAVLFPLFTIMESKD</sequence>
<comment type="subcellular location">
    <subcellularLocation>
        <location evidence="1">Membrane</location>
        <topology evidence="1">Multi-pass membrane protein</topology>
    </subcellularLocation>
</comment>
<dbReference type="GO" id="GO:0005886">
    <property type="term" value="C:plasma membrane"/>
    <property type="evidence" value="ECO:0007669"/>
    <property type="project" value="TreeGrafter"/>
</dbReference>
<evidence type="ECO:0000256" key="5">
    <source>
        <dbReference type="SAM" id="Phobius"/>
    </source>
</evidence>
<evidence type="ECO:0000313" key="7">
    <source>
        <dbReference type="Proteomes" id="UP000316079"/>
    </source>
</evidence>
<organism evidence="6 7">
    <name type="scientific">Danionella cerebrum</name>
    <dbReference type="NCBI Taxonomy" id="2873325"/>
    <lineage>
        <taxon>Eukaryota</taxon>
        <taxon>Metazoa</taxon>
        <taxon>Chordata</taxon>
        <taxon>Craniata</taxon>
        <taxon>Vertebrata</taxon>
        <taxon>Euteleostomi</taxon>
        <taxon>Actinopterygii</taxon>
        <taxon>Neopterygii</taxon>
        <taxon>Teleostei</taxon>
        <taxon>Ostariophysi</taxon>
        <taxon>Cypriniformes</taxon>
        <taxon>Danionidae</taxon>
        <taxon>Danioninae</taxon>
        <taxon>Danionella</taxon>
    </lineage>
</organism>
<dbReference type="PANTHER" id="PTHR10283">
    <property type="entry name" value="SOLUTE CARRIER FAMILY 13 MEMBER"/>
    <property type="match status" value="1"/>
</dbReference>
<dbReference type="EMBL" id="SRMA01003152">
    <property type="protein sequence ID" value="TRZ03856.1"/>
    <property type="molecule type" value="Genomic_DNA"/>
</dbReference>
<proteinExistence type="predicted"/>
<evidence type="ECO:0000256" key="2">
    <source>
        <dbReference type="ARBA" id="ARBA00022692"/>
    </source>
</evidence>
<dbReference type="AlphaFoldDB" id="A0A553RNU6"/>
<evidence type="ECO:0000313" key="6">
    <source>
        <dbReference type="EMBL" id="TRZ03856.1"/>
    </source>
</evidence>
<dbReference type="GO" id="GO:0015137">
    <property type="term" value="F:citrate transmembrane transporter activity"/>
    <property type="evidence" value="ECO:0007669"/>
    <property type="project" value="TreeGrafter"/>
</dbReference>
<dbReference type="PANTHER" id="PTHR10283:SF134">
    <property type="entry name" value="SOLUTE CARRIER FAMILY 13 MEMBER 5A"/>
    <property type="match status" value="1"/>
</dbReference>
<keyword evidence="2 5" id="KW-0812">Transmembrane</keyword>
<feature type="non-terminal residue" evidence="6">
    <location>
        <position position="47"/>
    </location>
</feature>
<reference evidence="6 7" key="1">
    <citation type="journal article" date="2019" name="Sci. Data">
        <title>Hybrid genome assembly and annotation of Danionella translucida.</title>
        <authorList>
            <person name="Kadobianskyi M."/>
            <person name="Schulze L."/>
            <person name="Schuelke M."/>
            <person name="Judkewitz B."/>
        </authorList>
    </citation>
    <scope>NUCLEOTIDE SEQUENCE [LARGE SCALE GENOMIC DNA]</scope>
    <source>
        <strain evidence="6 7">Bolton</strain>
    </source>
</reference>
<dbReference type="GO" id="GO:0017153">
    <property type="term" value="F:sodium:dicarboxylate symporter activity"/>
    <property type="evidence" value="ECO:0007669"/>
    <property type="project" value="TreeGrafter"/>
</dbReference>
<accession>A0A553RNU6</accession>
<feature type="transmembrane region" description="Helical" evidence="5">
    <location>
        <begin position="23"/>
        <end position="43"/>
    </location>
</feature>
<gene>
    <name evidence="6" type="ORF">DNTS_029331</name>
</gene>
<keyword evidence="7" id="KW-1185">Reference proteome</keyword>
<protein>
    <submittedName>
        <fullName evidence="6">Uncharacterized protein</fullName>
    </submittedName>
</protein>
<dbReference type="GO" id="GO:0015141">
    <property type="term" value="F:succinate transmembrane transporter activity"/>
    <property type="evidence" value="ECO:0007669"/>
    <property type="project" value="TreeGrafter"/>
</dbReference>
<dbReference type="STRING" id="623744.A0A553RNU6"/>
<evidence type="ECO:0000256" key="4">
    <source>
        <dbReference type="ARBA" id="ARBA00023136"/>
    </source>
</evidence>